<proteinExistence type="predicted"/>
<protein>
    <recommendedName>
        <fullName evidence="4">Tetratricopeptide repeat protein</fullName>
    </recommendedName>
</protein>
<evidence type="ECO:0008006" key="4">
    <source>
        <dbReference type="Google" id="ProtNLM"/>
    </source>
</evidence>
<gene>
    <name evidence="2" type="ORF">ACFL27_22030</name>
</gene>
<comment type="caution">
    <text evidence="2">The sequence shown here is derived from an EMBL/GenBank/DDBJ whole genome shotgun (WGS) entry which is preliminary data.</text>
</comment>
<keyword evidence="1" id="KW-0472">Membrane</keyword>
<evidence type="ECO:0000313" key="2">
    <source>
        <dbReference type="EMBL" id="MFC1852887.1"/>
    </source>
</evidence>
<keyword evidence="3" id="KW-1185">Reference proteome</keyword>
<dbReference type="EMBL" id="JBHPBY010000383">
    <property type="protein sequence ID" value="MFC1852887.1"/>
    <property type="molecule type" value="Genomic_DNA"/>
</dbReference>
<sequence>MATITQKVIKFSLLIIIVMGLIWGNTYYRQVKYFKKAENLRSQKKILESIAFYEAAIRMYTPWSSKVQKSIENIWHIGENYQKSNSIEHALIAFRSLKTSLYAIRSFYSPFRLYRDKAEEKVSLLMEIQKNKIKTKTPL</sequence>
<feature type="transmembrane region" description="Helical" evidence="1">
    <location>
        <begin position="12"/>
        <end position="28"/>
    </location>
</feature>
<accession>A0ABV6Z356</accession>
<reference evidence="2 3" key="1">
    <citation type="submission" date="2024-09" db="EMBL/GenBank/DDBJ databases">
        <title>Laminarin stimulates single cell rates of sulfate reduction while oxygen inhibits transcriptomic activity in coastal marine sediment.</title>
        <authorList>
            <person name="Lindsay M."/>
            <person name="Orcutt B."/>
            <person name="Emerson D."/>
            <person name="Stepanauskas R."/>
            <person name="D'Angelo T."/>
        </authorList>
    </citation>
    <scope>NUCLEOTIDE SEQUENCE [LARGE SCALE GENOMIC DNA]</scope>
    <source>
        <strain evidence="2">SAG AM-311-K15</strain>
    </source>
</reference>
<keyword evidence="1" id="KW-0812">Transmembrane</keyword>
<name>A0ABV6Z356_UNCC1</name>
<keyword evidence="1" id="KW-1133">Transmembrane helix</keyword>
<organism evidence="2 3">
    <name type="scientific">candidate division CSSED10-310 bacterium</name>
    <dbReference type="NCBI Taxonomy" id="2855610"/>
    <lineage>
        <taxon>Bacteria</taxon>
        <taxon>Bacteria division CSSED10-310</taxon>
    </lineage>
</organism>
<evidence type="ECO:0000313" key="3">
    <source>
        <dbReference type="Proteomes" id="UP001594351"/>
    </source>
</evidence>
<evidence type="ECO:0000256" key="1">
    <source>
        <dbReference type="SAM" id="Phobius"/>
    </source>
</evidence>
<dbReference type="Proteomes" id="UP001594351">
    <property type="component" value="Unassembled WGS sequence"/>
</dbReference>